<dbReference type="Gene3D" id="6.10.140.2220">
    <property type="match status" value="1"/>
</dbReference>
<proteinExistence type="predicted"/>
<accession>A0A2P5HIY8</accession>
<gene>
    <name evidence="1" type="ORF">DHEL01_v211386</name>
</gene>
<dbReference type="STRING" id="158607.A0A2P5HIY8"/>
<name>A0A2P5HIY8_DIAHE</name>
<organism evidence="1 2">
    <name type="scientific">Diaporthe helianthi</name>
    <dbReference type="NCBI Taxonomy" id="158607"/>
    <lineage>
        <taxon>Eukaryota</taxon>
        <taxon>Fungi</taxon>
        <taxon>Dikarya</taxon>
        <taxon>Ascomycota</taxon>
        <taxon>Pezizomycotina</taxon>
        <taxon>Sordariomycetes</taxon>
        <taxon>Sordariomycetidae</taxon>
        <taxon>Diaporthales</taxon>
        <taxon>Diaporthaceae</taxon>
        <taxon>Diaporthe</taxon>
    </lineage>
</organism>
<dbReference type="OrthoDB" id="5220740at2759"/>
<sequence>MSPQETSQGAIDARLPCGKAWYYSQDCQRKHWKAHKPTCLANRPKKAGTSSSSNALDAHKYYNTTARKDTPENMQLVFGPDWRECLGKLYDETRIDVLLDPPRGSPSFAITKYLNTDNWLKRSPRPGIESEKELINQVTLGRKMQDAVRRRIGAGKSPSTHDMKAVLSSYGPDWTSHLQTYMLAINTMDQGVQT</sequence>
<comment type="caution">
    <text evidence="1">The sequence shown here is derived from an EMBL/GenBank/DDBJ whole genome shotgun (WGS) entry which is preliminary data.</text>
</comment>
<dbReference type="Proteomes" id="UP000094444">
    <property type="component" value="Unassembled WGS sequence"/>
</dbReference>
<dbReference type="EMBL" id="MAVT02001738">
    <property type="protein sequence ID" value="POS70218.1"/>
    <property type="molecule type" value="Genomic_DNA"/>
</dbReference>
<evidence type="ECO:0000313" key="1">
    <source>
        <dbReference type="EMBL" id="POS70218.1"/>
    </source>
</evidence>
<dbReference type="InParanoid" id="A0A2P5HIY8"/>
<protein>
    <recommendedName>
        <fullName evidence="3">MYND-type zinc finger protein samB</fullName>
    </recommendedName>
</protein>
<evidence type="ECO:0008006" key="3">
    <source>
        <dbReference type="Google" id="ProtNLM"/>
    </source>
</evidence>
<keyword evidence="2" id="KW-1185">Reference proteome</keyword>
<dbReference type="AlphaFoldDB" id="A0A2P5HIY8"/>
<dbReference type="GO" id="GO:0008270">
    <property type="term" value="F:zinc ion binding"/>
    <property type="evidence" value="ECO:0007669"/>
    <property type="project" value="UniProtKB-KW"/>
</dbReference>
<dbReference type="SUPFAM" id="SSF144232">
    <property type="entry name" value="HIT/MYND zinc finger-like"/>
    <property type="match status" value="1"/>
</dbReference>
<evidence type="ECO:0000313" key="2">
    <source>
        <dbReference type="Proteomes" id="UP000094444"/>
    </source>
</evidence>
<reference evidence="1" key="1">
    <citation type="submission" date="2017-09" db="EMBL/GenBank/DDBJ databases">
        <title>Polyketide synthases of a Diaporthe helianthi virulent isolate.</title>
        <authorList>
            <person name="Baroncelli R."/>
        </authorList>
    </citation>
    <scope>NUCLEOTIDE SEQUENCE [LARGE SCALE GENOMIC DNA]</scope>
    <source>
        <strain evidence="1">7/96</strain>
    </source>
</reference>